<dbReference type="EMBL" id="JAPWTK010000269">
    <property type="protein sequence ID" value="KAJ8944055.1"/>
    <property type="molecule type" value="Genomic_DNA"/>
</dbReference>
<reference evidence="1" key="1">
    <citation type="journal article" date="2023" name="Insect Mol. Biol.">
        <title>Genome sequencing provides insights into the evolution of gene families encoding plant cell wall-degrading enzymes in longhorned beetles.</title>
        <authorList>
            <person name="Shin N.R."/>
            <person name="Okamura Y."/>
            <person name="Kirsch R."/>
            <person name="Pauchet Y."/>
        </authorList>
    </citation>
    <scope>NUCLEOTIDE SEQUENCE</scope>
    <source>
        <strain evidence="1">AMC_N1</strain>
    </source>
</reference>
<organism evidence="1 2">
    <name type="scientific">Aromia moschata</name>
    <dbReference type="NCBI Taxonomy" id="1265417"/>
    <lineage>
        <taxon>Eukaryota</taxon>
        <taxon>Metazoa</taxon>
        <taxon>Ecdysozoa</taxon>
        <taxon>Arthropoda</taxon>
        <taxon>Hexapoda</taxon>
        <taxon>Insecta</taxon>
        <taxon>Pterygota</taxon>
        <taxon>Neoptera</taxon>
        <taxon>Endopterygota</taxon>
        <taxon>Coleoptera</taxon>
        <taxon>Polyphaga</taxon>
        <taxon>Cucujiformia</taxon>
        <taxon>Chrysomeloidea</taxon>
        <taxon>Cerambycidae</taxon>
        <taxon>Cerambycinae</taxon>
        <taxon>Callichromatini</taxon>
        <taxon>Aromia</taxon>
    </lineage>
</organism>
<gene>
    <name evidence="1" type="ORF">NQ318_016253</name>
</gene>
<name>A0AAV8XZX9_9CUCU</name>
<keyword evidence="2" id="KW-1185">Reference proteome</keyword>
<proteinExistence type="predicted"/>
<protein>
    <submittedName>
        <fullName evidence="1">Uncharacterized protein</fullName>
    </submittedName>
</protein>
<dbReference type="Proteomes" id="UP001162162">
    <property type="component" value="Unassembled WGS sequence"/>
</dbReference>
<comment type="caution">
    <text evidence="1">The sequence shown here is derived from an EMBL/GenBank/DDBJ whole genome shotgun (WGS) entry which is preliminary data.</text>
</comment>
<accession>A0AAV8XZX9</accession>
<evidence type="ECO:0000313" key="1">
    <source>
        <dbReference type="EMBL" id="KAJ8944055.1"/>
    </source>
</evidence>
<dbReference type="AlphaFoldDB" id="A0AAV8XZX9"/>
<sequence>MLGPYFIDGNLNDLEYSSSNRSAYCQLVSAESGNPTAGNNRRNCESALLTRFDQGILGFSGTLIPNLKSVNLYHIKFKISSFATLNCYREILSILKISGYLPLAGNGLNILSHVQKSIFFNFPPLQMDDGSPVEGFKF</sequence>
<evidence type="ECO:0000313" key="2">
    <source>
        <dbReference type="Proteomes" id="UP001162162"/>
    </source>
</evidence>